<accession>A0A9N9B031</accession>
<sequence length="50" mass="5606">MNISIDESMFASSQADVTLSHLPSWESFNITSFDLSAIKVDEQMLVNIQD</sequence>
<evidence type="ECO:0000313" key="2">
    <source>
        <dbReference type="Proteomes" id="UP000789706"/>
    </source>
</evidence>
<dbReference type="OrthoDB" id="416437at2759"/>
<comment type="caution">
    <text evidence="1">The sequence shown here is derived from an EMBL/GenBank/DDBJ whole genome shotgun (WGS) entry which is preliminary data.</text>
</comment>
<proteinExistence type="predicted"/>
<organism evidence="1 2">
    <name type="scientific">Diversispora eburnea</name>
    <dbReference type="NCBI Taxonomy" id="1213867"/>
    <lineage>
        <taxon>Eukaryota</taxon>
        <taxon>Fungi</taxon>
        <taxon>Fungi incertae sedis</taxon>
        <taxon>Mucoromycota</taxon>
        <taxon>Glomeromycotina</taxon>
        <taxon>Glomeromycetes</taxon>
        <taxon>Diversisporales</taxon>
        <taxon>Diversisporaceae</taxon>
        <taxon>Diversispora</taxon>
    </lineage>
</organism>
<evidence type="ECO:0000313" key="1">
    <source>
        <dbReference type="EMBL" id="CAG8548391.1"/>
    </source>
</evidence>
<reference evidence="1" key="1">
    <citation type="submission" date="2021-06" db="EMBL/GenBank/DDBJ databases">
        <authorList>
            <person name="Kallberg Y."/>
            <person name="Tangrot J."/>
            <person name="Rosling A."/>
        </authorList>
    </citation>
    <scope>NUCLEOTIDE SEQUENCE</scope>
    <source>
        <strain evidence="1">AZ414A</strain>
    </source>
</reference>
<gene>
    <name evidence="1" type="ORF">DEBURN_LOCUS6975</name>
</gene>
<protein>
    <submittedName>
        <fullName evidence="1">3816_t:CDS:1</fullName>
    </submittedName>
</protein>
<dbReference type="EMBL" id="CAJVPK010000778">
    <property type="protein sequence ID" value="CAG8548391.1"/>
    <property type="molecule type" value="Genomic_DNA"/>
</dbReference>
<name>A0A9N9B031_9GLOM</name>
<keyword evidence="2" id="KW-1185">Reference proteome</keyword>
<dbReference type="AlphaFoldDB" id="A0A9N9B031"/>
<dbReference type="Proteomes" id="UP000789706">
    <property type="component" value="Unassembled WGS sequence"/>
</dbReference>